<keyword evidence="7" id="KW-0479">Metal-binding</keyword>
<dbReference type="GO" id="GO:0005344">
    <property type="term" value="F:oxygen carrier activity"/>
    <property type="evidence" value="ECO:0007669"/>
    <property type="project" value="UniProtKB-KW"/>
</dbReference>
<dbReference type="GO" id="GO:0016528">
    <property type="term" value="C:sarcoplasm"/>
    <property type="evidence" value="ECO:0007669"/>
    <property type="project" value="UniProtKB-SubCell"/>
</dbReference>
<dbReference type="InterPro" id="IPR009050">
    <property type="entry name" value="Globin-like_sf"/>
</dbReference>
<gene>
    <name evidence="19" type="primary">Mb_4</name>
    <name evidence="19" type="ORF">GTO96_0002637</name>
</gene>
<dbReference type="InterPro" id="IPR012292">
    <property type="entry name" value="Globin/Proto"/>
</dbReference>
<evidence type="ECO:0000256" key="13">
    <source>
        <dbReference type="ARBA" id="ARBA00044552"/>
    </source>
</evidence>
<keyword evidence="3 17" id="KW-0813">Transport</keyword>
<dbReference type="AlphaFoldDB" id="A0A8X8BQQ5"/>
<evidence type="ECO:0000256" key="1">
    <source>
        <dbReference type="ARBA" id="ARBA00008705"/>
    </source>
</evidence>
<feature type="domain" description="Globin" evidence="18">
    <location>
        <begin position="142"/>
        <end position="281"/>
    </location>
</feature>
<proteinExistence type="inferred from homology"/>
<evidence type="ECO:0000256" key="10">
    <source>
        <dbReference type="ARBA" id="ARBA00023179"/>
    </source>
</evidence>
<evidence type="ECO:0000256" key="5">
    <source>
        <dbReference type="ARBA" id="ARBA00022617"/>
    </source>
</evidence>
<keyword evidence="5 17" id="KW-0349">Heme</keyword>
<evidence type="ECO:0000256" key="15">
    <source>
        <dbReference type="ARBA" id="ARBA00048118"/>
    </source>
</evidence>
<evidence type="ECO:0000256" key="6">
    <source>
        <dbReference type="ARBA" id="ARBA00022621"/>
    </source>
</evidence>
<dbReference type="PANTHER" id="PTHR47132">
    <property type="entry name" value="MYOGLOBIN"/>
    <property type="match status" value="1"/>
</dbReference>
<evidence type="ECO:0000259" key="18">
    <source>
        <dbReference type="PROSITE" id="PS01033"/>
    </source>
</evidence>
<organism evidence="19 20">
    <name type="scientific">Polypterus senegalus</name>
    <name type="common">Senegal bichir</name>
    <dbReference type="NCBI Taxonomy" id="55291"/>
    <lineage>
        <taxon>Eukaryota</taxon>
        <taxon>Metazoa</taxon>
        <taxon>Chordata</taxon>
        <taxon>Craniata</taxon>
        <taxon>Vertebrata</taxon>
        <taxon>Euteleostomi</taxon>
        <taxon>Actinopterygii</taxon>
        <taxon>Polypteriformes</taxon>
        <taxon>Polypteridae</taxon>
        <taxon>Polypterus</taxon>
    </lineage>
</organism>
<dbReference type="GO" id="GO:0016491">
    <property type="term" value="F:oxidoreductase activity"/>
    <property type="evidence" value="ECO:0007669"/>
    <property type="project" value="UniProtKB-KW"/>
</dbReference>
<dbReference type="PROSITE" id="PS01033">
    <property type="entry name" value="GLOBIN"/>
    <property type="match status" value="1"/>
</dbReference>
<evidence type="ECO:0000256" key="9">
    <source>
        <dbReference type="ARBA" id="ARBA00023004"/>
    </source>
</evidence>
<dbReference type="CDD" id="cd01040">
    <property type="entry name" value="Mb-like"/>
    <property type="match status" value="1"/>
</dbReference>
<keyword evidence="6 17" id="KW-0561">Oxygen transport</keyword>
<dbReference type="SUPFAM" id="SSF46458">
    <property type="entry name" value="Globin-like"/>
    <property type="match status" value="2"/>
</dbReference>
<evidence type="ECO:0000256" key="17">
    <source>
        <dbReference type="RuleBase" id="RU000356"/>
    </source>
</evidence>
<evidence type="ECO:0000256" key="4">
    <source>
        <dbReference type="ARBA" id="ARBA00022490"/>
    </source>
</evidence>
<dbReference type="GO" id="GO:0020037">
    <property type="term" value="F:heme binding"/>
    <property type="evidence" value="ECO:0007669"/>
    <property type="project" value="InterPro"/>
</dbReference>
<dbReference type="InterPro" id="IPR044399">
    <property type="entry name" value="Mb-like_M"/>
</dbReference>
<evidence type="ECO:0000256" key="12">
    <source>
        <dbReference type="ARBA" id="ARBA00044514"/>
    </source>
</evidence>
<dbReference type="InterPro" id="IPR000971">
    <property type="entry name" value="Globin"/>
</dbReference>
<evidence type="ECO:0000256" key="14">
    <source>
        <dbReference type="ARBA" id="ARBA00044553"/>
    </source>
</evidence>
<evidence type="ECO:0000256" key="7">
    <source>
        <dbReference type="ARBA" id="ARBA00022723"/>
    </source>
</evidence>
<dbReference type="EMBL" id="JAATIS010003638">
    <property type="protein sequence ID" value="KAG2464441.1"/>
    <property type="molecule type" value="Genomic_DNA"/>
</dbReference>
<dbReference type="Gene3D" id="6.10.140.2100">
    <property type="match status" value="1"/>
</dbReference>
<comment type="catalytic activity">
    <reaction evidence="15">
        <text>Fe(III)-heme b-[protein] + nitric oxide + H2O = Fe(II)-heme b-[protein] + nitrite + 2 H(+)</text>
        <dbReference type="Rhea" id="RHEA:77711"/>
        <dbReference type="Rhea" id="RHEA-COMP:18975"/>
        <dbReference type="Rhea" id="RHEA-COMP:18976"/>
        <dbReference type="ChEBI" id="CHEBI:15377"/>
        <dbReference type="ChEBI" id="CHEBI:15378"/>
        <dbReference type="ChEBI" id="CHEBI:16301"/>
        <dbReference type="ChEBI" id="CHEBI:16480"/>
        <dbReference type="ChEBI" id="CHEBI:55376"/>
        <dbReference type="ChEBI" id="CHEBI:60344"/>
    </reaction>
    <physiologicalReaction direction="right-to-left" evidence="15">
        <dbReference type="Rhea" id="RHEA:77713"/>
    </physiologicalReaction>
</comment>
<dbReference type="PRINTS" id="PR00613">
    <property type="entry name" value="MYOGLOBIN"/>
</dbReference>
<dbReference type="Proteomes" id="UP000886611">
    <property type="component" value="Unassembled WGS sequence"/>
</dbReference>
<dbReference type="Gene3D" id="1.10.490.10">
    <property type="entry name" value="Globins"/>
    <property type="match status" value="1"/>
</dbReference>
<evidence type="ECO:0000313" key="20">
    <source>
        <dbReference type="Proteomes" id="UP000886611"/>
    </source>
</evidence>
<dbReference type="GO" id="GO:0046872">
    <property type="term" value="F:metal ion binding"/>
    <property type="evidence" value="ECO:0007669"/>
    <property type="project" value="UniProtKB-KW"/>
</dbReference>
<name>A0A8X8BQQ5_POLSE</name>
<comment type="similarity">
    <text evidence="1 17">Belongs to the globin family.</text>
</comment>
<protein>
    <recommendedName>
        <fullName evidence="2">Myoglobin</fullName>
    </recommendedName>
    <alternativeName>
        <fullName evidence="13">Nitrite reductase MB</fullName>
    </alternativeName>
    <alternativeName>
        <fullName evidence="14">Pseudoperoxidase MB</fullName>
    </alternativeName>
</protein>
<keyword evidence="8" id="KW-0560">Oxidoreductase</keyword>
<dbReference type="PANTHER" id="PTHR47132:SF1">
    <property type="entry name" value="MYOGLOBIN"/>
    <property type="match status" value="1"/>
</dbReference>
<feature type="non-terminal residue" evidence="19">
    <location>
        <position position="1"/>
    </location>
</feature>
<keyword evidence="9" id="KW-0408">Iron</keyword>
<comment type="catalytic activity">
    <reaction evidence="16">
        <text>H2O2 + AH2 = A + 2 H2O</text>
        <dbReference type="Rhea" id="RHEA:30275"/>
        <dbReference type="ChEBI" id="CHEBI:13193"/>
        <dbReference type="ChEBI" id="CHEBI:15377"/>
        <dbReference type="ChEBI" id="CHEBI:16240"/>
        <dbReference type="ChEBI" id="CHEBI:17499"/>
    </reaction>
</comment>
<evidence type="ECO:0000256" key="8">
    <source>
        <dbReference type="ARBA" id="ARBA00023002"/>
    </source>
</evidence>
<accession>A0A8X8BQQ5</accession>
<reference evidence="19 20" key="1">
    <citation type="journal article" date="2021" name="Cell">
        <title>Tracing the genetic footprints of vertebrate landing in non-teleost ray-finned fishes.</title>
        <authorList>
            <person name="Bi X."/>
            <person name="Wang K."/>
            <person name="Yang L."/>
            <person name="Pan H."/>
            <person name="Jiang H."/>
            <person name="Wei Q."/>
            <person name="Fang M."/>
            <person name="Yu H."/>
            <person name="Zhu C."/>
            <person name="Cai Y."/>
            <person name="He Y."/>
            <person name="Gan X."/>
            <person name="Zeng H."/>
            <person name="Yu D."/>
            <person name="Zhu Y."/>
            <person name="Jiang H."/>
            <person name="Qiu Q."/>
            <person name="Yang H."/>
            <person name="Zhang Y.E."/>
            <person name="Wang W."/>
            <person name="Zhu M."/>
            <person name="He S."/>
            <person name="Zhang G."/>
        </authorList>
    </citation>
    <scope>NUCLEOTIDE SEQUENCE [LARGE SCALE GENOMIC DNA]</scope>
    <source>
        <strain evidence="19">Bchr_013</strain>
    </source>
</reference>
<keyword evidence="20" id="KW-1185">Reference proteome</keyword>
<comment type="subcellular location">
    <subcellularLocation>
        <location evidence="11">Cytoplasm</location>
        <location evidence="11">Sarcoplasm</location>
    </subcellularLocation>
</comment>
<comment type="subunit">
    <text evidence="12">Monomeric.</text>
</comment>
<comment type="caution">
    <text evidence="19">The sequence shown here is derived from an EMBL/GenBank/DDBJ whole genome shotgun (WGS) entry which is preliminary data.</text>
</comment>
<dbReference type="Pfam" id="PF00042">
    <property type="entry name" value="Globin"/>
    <property type="match status" value="1"/>
</dbReference>
<keyword evidence="10" id="KW-0514">Muscle protein</keyword>
<evidence type="ECO:0000256" key="16">
    <source>
        <dbReference type="ARBA" id="ARBA00049931"/>
    </source>
</evidence>
<dbReference type="GO" id="GO:0019825">
    <property type="term" value="F:oxygen binding"/>
    <property type="evidence" value="ECO:0007669"/>
    <property type="project" value="InterPro"/>
</dbReference>
<evidence type="ECO:0000256" key="3">
    <source>
        <dbReference type="ARBA" id="ARBA00022448"/>
    </source>
</evidence>
<dbReference type="InterPro" id="IPR002335">
    <property type="entry name" value="Myoglobin"/>
</dbReference>
<evidence type="ECO:0000256" key="11">
    <source>
        <dbReference type="ARBA" id="ARBA00044498"/>
    </source>
</evidence>
<keyword evidence="4" id="KW-0963">Cytoplasm</keyword>
<dbReference type="GO" id="GO:0070062">
    <property type="term" value="C:extracellular exosome"/>
    <property type="evidence" value="ECO:0007669"/>
    <property type="project" value="TreeGrafter"/>
</dbReference>
<feature type="non-terminal residue" evidence="19">
    <location>
        <position position="287"/>
    </location>
</feature>
<sequence>MEEEPEVEECWEGTVVEDGIDDVRNSGRRKGRSNVLREEGRLWRQSVFFSARNKMRKLLSTSDGASRSVLFHLSSSTSGYPKGANVTETKYKNLKLYLFETHPDVQTLFPKFVGLSNEQLQNNPDVQAHGEIVVCKLTEILKANGEHKEILKALAESHAKQHKIPLVNFQTHPDVQKLFPKFVGLSKEQLQNNPGVQAHGEIVVCKLTEILKANGEHKEILKALAESHAKQHKIPLVNFQIISEVIVTVAAEKLDRFGPDAKTALKNVLKTIQIDLGACYEELGFKE</sequence>
<evidence type="ECO:0000313" key="19">
    <source>
        <dbReference type="EMBL" id="KAG2464441.1"/>
    </source>
</evidence>
<evidence type="ECO:0000256" key="2">
    <source>
        <dbReference type="ARBA" id="ARBA00019044"/>
    </source>
</evidence>
<dbReference type="Gene3D" id="6.10.140.2110">
    <property type="match status" value="1"/>
</dbReference>